<keyword evidence="4 7" id="KW-0689">Ribosomal protein</keyword>
<evidence type="ECO:0000256" key="5">
    <source>
        <dbReference type="ARBA" id="ARBA00023128"/>
    </source>
</evidence>
<evidence type="ECO:0000256" key="4">
    <source>
        <dbReference type="ARBA" id="ARBA00022980"/>
    </source>
</evidence>
<comment type="subcellular location">
    <subcellularLocation>
        <location evidence="1">Mitochondrion</location>
    </subcellularLocation>
</comment>
<sequence length="137" mass="15898">MKPTPIAQLLRPWKKFRDGSLFYGLTKTGNKRVALTTKDGNKTMYKGTRSSGIGRHTKKGLYIINWNKVRTFVVPQVPNLQLKPLVSHKCPPLKQTFPSYKQGPMDTKFYYDRLLEYIKYGKVQSKSSEVDCYIEKF</sequence>
<dbReference type="Pfam" id="PF09809">
    <property type="entry name" value="MRP-L27"/>
    <property type="match status" value="1"/>
</dbReference>
<dbReference type="Proteomes" id="UP000262825">
    <property type="component" value="Unassembled WGS sequence"/>
</dbReference>
<dbReference type="GO" id="GO:0005762">
    <property type="term" value="C:mitochondrial large ribosomal subunit"/>
    <property type="evidence" value="ECO:0007669"/>
    <property type="project" value="InterPro"/>
</dbReference>
<evidence type="ECO:0000256" key="2">
    <source>
        <dbReference type="ARBA" id="ARBA00010152"/>
    </source>
</evidence>
<evidence type="ECO:0000313" key="8">
    <source>
        <dbReference type="Proteomes" id="UP000262825"/>
    </source>
</evidence>
<dbReference type="PANTHER" id="PTHR21338:SF0">
    <property type="entry name" value="LARGE RIBOSOMAL SUBUNIT PROTEIN ML41"/>
    <property type="match status" value="1"/>
</dbReference>
<dbReference type="VEuPathDB" id="FungiDB:SCODWIG_00369"/>
<keyword evidence="5" id="KW-0496">Mitochondrion</keyword>
<evidence type="ECO:0000313" key="7">
    <source>
        <dbReference type="EMBL" id="SSD58608.1"/>
    </source>
</evidence>
<dbReference type="PANTHER" id="PTHR21338">
    <property type="entry name" value="MITOCHONDRIAL RIBOSOMAL PROTEIN L41"/>
    <property type="match status" value="1"/>
</dbReference>
<keyword evidence="8" id="KW-1185">Reference proteome</keyword>
<evidence type="ECO:0000256" key="1">
    <source>
        <dbReference type="ARBA" id="ARBA00004173"/>
    </source>
</evidence>
<dbReference type="GO" id="GO:0003735">
    <property type="term" value="F:structural constituent of ribosome"/>
    <property type="evidence" value="ECO:0007669"/>
    <property type="project" value="InterPro"/>
</dbReference>
<evidence type="ECO:0000256" key="3">
    <source>
        <dbReference type="ARBA" id="ARBA00022946"/>
    </source>
</evidence>
<evidence type="ECO:0000256" key="6">
    <source>
        <dbReference type="ARBA" id="ARBA00023274"/>
    </source>
</evidence>
<gene>
    <name evidence="7" type="ORF">SCODWIG_00369</name>
</gene>
<accession>A0A376B1P6</accession>
<dbReference type="AlphaFoldDB" id="A0A376B1P6"/>
<dbReference type="OrthoDB" id="408933at2759"/>
<reference evidence="8" key="1">
    <citation type="submission" date="2018-06" db="EMBL/GenBank/DDBJ databases">
        <authorList>
            <person name="Guldener U."/>
        </authorList>
    </citation>
    <scope>NUCLEOTIDE SEQUENCE [LARGE SCALE GENOMIC DNA]</scope>
    <source>
        <strain evidence="8">UTAD17</strain>
    </source>
</reference>
<organism evidence="7 8">
    <name type="scientific">Saccharomycodes ludwigii</name>
    <dbReference type="NCBI Taxonomy" id="36035"/>
    <lineage>
        <taxon>Eukaryota</taxon>
        <taxon>Fungi</taxon>
        <taxon>Dikarya</taxon>
        <taxon>Ascomycota</taxon>
        <taxon>Saccharomycotina</taxon>
        <taxon>Saccharomycetes</taxon>
        <taxon>Saccharomycodales</taxon>
        <taxon>Saccharomycodaceae</taxon>
        <taxon>Saccharomycodes</taxon>
    </lineage>
</organism>
<keyword evidence="3" id="KW-0809">Transit peptide</keyword>
<proteinExistence type="inferred from homology"/>
<dbReference type="GO" id="GO:0006412">
    <property type="term" value="P:translation"/>
    <property type="evidence" value="ECO:0007669"/>
    <property type="project" value="TreeGrafter"/>
</dbReference>
<dbReference type="EMBL" id="UFAJ01000029">
    <property type="protein sequence ID" value="SSD58608.1"/>
    <property type="molecule type" value="Genomic_DNA"/>
</dbReference>
<dbReference type="InterPro" id="IPR019189">
    <property type="entry name" value="Ribosomal_mL41"/>
</dbReference>
<keyword evidence="6" id="KW-0687">Ribonucleoprotein</keyword>
<protein>
    <submittedName>
        <fullName evidence="7">Probable 54S ribosomal protein L27, mitochondrial</fullName>
    </submittedName>
</protein>
<name>A0A376B1P6_9ASCO</name>
<comment type="similarity">
    <text evidence="2">Belongs to the mitochondrion-specific ribosomal protein mL41 family.</text>
</comment>